<keyword evidence="1" id="KW-0732">Signal</keyword>
<evidence type="ECO:0008006" key="4">
    <source>
        <dbReference type="Google" id="ProtNLM"/>
    </source>
</evidence>
<name>A0A6C2TY24_PONDE</name>
<dbReference type="AlphaFoldDB" id="A0A6C2TY24"/>
<proteinExistence type="predicted"/>
<dbReference type="NCBIfam" id="TIGR02595">
    <property type="entry name" value="PEP_CTERM"/>
    <property type="match status" value="1"/>
</dbReference>
<keyword evidence="3" id="KW-1185">Reference proteome</keyword>
<feature type="chain" id="PRO_5025464966" description="PEP-CTERM protein-sorting domain-containing protein" evidence="1">
    <location>
        <begin position="21"/>
        <end position="261"/>
    </location>
</feature>
<gene>
    <name evidence="2" type="ORF">PDESU_01052</name>
</gene>
<dbReference type="EMBL" id="CAAHFG010000001">
    <property type="protein sequence ID" value="VGO12499.1"/>
    <property type="molecule type" value="Genomic_DNA"/>
</dbReference>
<dbReference type="InterPro" id="IPR013424">
    <property type="entry name" value="Ice-binding_C"/>
</dbReference>
<protein>
    <recommendedName>
        <fullName evidence="4">PEP-CTERM protein-sorting domain-containing protein</fullName>
    </recommendedName>
</protein>
<evidence type="ECO:0000256" key="1">
    <source>
        <dbReference type="SAM" id="SignalP"/>
    </source>
</evidence>
<sequence length="261" mass="26717">MKYITAGLCLVLGAGAYADAVLLSDSFDSSTVSADNGLRYDEMGTSGAVGSGAWQAASGTKWGIGGGSVTNASGGTNAQNEGALGRLVDISSLTDSSLNKINLAVNFATANQSETLYVHLRGYVAHATPAASRQFGNVGATNGNVWEQQYSSGTTVSIYNLNTGVEVLDSPQAGAGTAVQLSSGTSGAQSVDLTFDMSDYAVSDITGYDYLGVFISRNSAGVTPMATINDITVTAIPEPATLGLIAMVGTSILFVRRRLVI</sequence>
<accession>A0A6C2TY24</accession>
<evidence type="ECO:0000313" key="3">
    <source>
        <dbReference type="Proteomes" id="UP000366872"/>
    </source>
</evidence>
<dbReference type="Proteomes" id="UP000366872">
    <property type="component" value="Unassembled WGS sequence"/>
</dbReference>
<organism evidence="2 3">
    <name type="scientific">Pontiella desulfatans</name>
    <dbReference type="NCBI Taxonomy" id="2750659"/>
    <lineage>
        <taxon>Bacteria</taxon>
        <taxon>Pseudomonadati</taxon>
        <taxon>Kiritimatiellota</taxon>
        <taxon>Kiritimatiellia</taxon>
        <taxon>Kiritimatiellales</taxon>
        <taxon>Pontiellaceae</taxon>
        <taxon>Pontiella</taxon>
    </lineage>
</organism>
<evidence type="ECO:0000313" key="2">
    <source>
        <dbReference type="EMBL" id="VGO12499.1"/>
    </source>
</evidence>
<feature type="signal peptide" evidence="1">
    <location>
        <begin position="1"/>
        <end position="20"/>
    </location>
</feature>
<reference evidence="2 3" key="1">
    <citation type="submission" date="2019-04" db="EMBL/GenBank/DDBJ databases">
        <authorList>
            <person name="Van Vliet M D."/>
        </authorList>
    </citation>
    <scope>NUCLEOTIDE SEQUENCE [LARGE SCALE GENOMIC DNA]</scope>
    <source>
        <strain evidence="2 3">F1</strain>
    </source>
</reference>